<dbReference type="RefSeq" id="WP_012963640.1">
    <property type="nucleotide sequence ID" value="NC_013799.1"/>
</dbReference>
<dbReference type="KEGG" id="hth:HTH_1002"/>
<reference evidence="2 3" key="1">
    <citation type="journal article" date="2010" name="J. Bacteriol.">
        <title>Complete genome sequence of the thermophilic, obligately chemolithoautotrophic hydrogen-oxidizing bacterium Hydrogenobacter thermophilus TK-6.</title>
        <authorList>
            <person name="Arai H."/>
            <person name="Kanbe H."/>
            <person name="Ishii M."/>
            <person name="Igarashi Y."/>
        </authorList>
    </citation>
    <scope>NUCLEOTIDE SEQUENCE [LARGE SCALE GENOMIC DNA]</scope>
    <source>
        <strain evidence="3">DSM 6534 / IAM 12695 / TK-6 [Tokyo]</strain>
    </source>
</reference>
<gene>
    <name evidence="2" type="ordered locus">HTH_1002</name>
</gene>
<keyword evidence="3" id="KW-1185">Reference proteome</keyword>
<dbReference type="InterPro" id="IPR015867">
    <property type="entry name" value="N-reg_PII/ATP_PRibTrfase_C"/>
</dbReference>
<organism evidence="2 3">
    <name type="scientific">Hydrogenobacter thermophilus (strain DSM 6534 / IAM 12695 / TK-6)</name>
    <dbReference type="NCBI Taxonomy" id="608538"/>
    <lineage>
        <taxon>Bacteria</taxon>
        <taxon>Pseudomonadati</taxon>
        <taxon>Aquificota</taxon>
        <taxon>Aquificia</taxon>
        <taxon>Aquificales</taxon>
        <taxon>Aquificaceae</taxon>
        <taxon>Hydrogenobacter</taxon>
    </lineage>
</organism>
<dbReference type="PANTHER" id="PTHR35983:SF1">
    <property type="entry name" value="UPF0166 PROTEIN TM_0021"/>
    <property type="match status" value="1"/>
</dbReference>
<dbReference type="STRING" id="608538.HTH_1002"/>
<name>D3DI08_HYDTT</name>
<proteinExistence type="inferred from homology"/>
<dbReference type="Proteomes" id="UP000002574">
    <property type="component" value="Chromosome"/>
</dbReference>
<evidence type="ECO:0000313" key="3">
    <source>
        <dbReference type="Proteomes" id="UP000002574"/>
    </source>
</evidence>
<dbReference type="Gene3D" id="3.30.70.120">
    <property type="match status" value="1"/>
</dbReference>
<dbReference type="KEGG" id="hte:Hydth_0999"/>
<comment type="similarity">
    <text evidence="1">Belongs to the UPF0166 family.</text>
</comment>
<evidence type="ECO:0000256" key="1">
    <source>
        <dbReference type="ARBA" id="ARBA00010554"/>
    </source>
</evidence>
<accession>D3DI08</accession>
<dbReference type="EMBL" id="AP011112">
    <property type="protein sequence ID" value="BAI69460.1"/>
    <property type="molecule type" value="Genomic_DNA"/>
</dbReference>
<dbReference type="SUPFAM" id="SSF54913">
    <property type="entry name" value="GlnB-like"/>
    <property type="match status" value="1"/>
</dbReference>
<dbReference type="eggNOG" id="COG1993">
    <property type="taxonomic scope" value="Bacteria"/>
</dbReference>
<dbReference type="Pfam" id="PF02641">
    <property type="entry name" value="DUF190"/>
    <property type="match status" value="1"/>
</dbReference>
<dbReference type="OrthoDB" id="15163at2"/>
<sequence length="101" mass="11497">MHVLVRVFLKEGDEWEGEPLYSKILKILQSKGIKGATVLKAILGYGTTGHYHYEGIEVMSYDLPVVVEFVDEEQKVEGVLEEMGKYLKRGLITVEKAQIWV</sequence>
<dbReference type="PANTHER" id="PTHR35983">
    <property type="entry name" value="UPF0166 PROTEIN TM_0021"/>
    <property type="match status" value="1"/>
</dbReference>
<dbReference type="InterPro" id="IPR011322">
    <property type="entry name" value="N-reg_PII-like_a/b"/>
</dbReference>
<evidence type="ECO:0000313" key="2">
    <source>
        <dbReference type="EMBL" id="BAI69460.1"/>
    </source>
</evidence>
<dbReference type="AlphaFoldDB" id="D3DI08"/>
<protein>
    <submittedName>
        <fullName evidence="2">Uncharacterized protein</fullName>
    </submittedName>
</protein>
<dbReference type="InterPro" id="IPR003793">
    <property type="entry name" value="UPF0166"/>
</dbReference>